<dbReference type="PANTHER" id="PTHR13903">
    <property type="entry name" value="PIRIN-RELATED"/>
    <property type="match status" value="1"/>
</dbReference>
<dbReference type="CDD" id="cd02247">
    <property type="entry name" value="cupin_pirin_C"/>
    <property type="match status" value="1"/>
</dbReference>
<accession>A0ABV9NQI2</accession>
<feature type="domain" description="Pirin N-terminal" evidence="3">
    <location>
        <begin position="44"/>
        <end position="116"/>
    </location>
</feature>
<dbReference type="RefSeq" id="WP_377907734.1">
    <property type="nucleotide sequence ID" value="NZ_JBHSGK010000001.1"/>
</dbReference>
<evidence type="ECO:0000313" key="5">
    <source>
        <dbReference type="EMBL" id="MFC4735111.1"/>
    </source>
</evidence>
<sequence length="279" mass="31412">MNLRTVKDFWHVQYRNPGLPHMQQGFVLPPEKMTEVDPFLLMAEDWFKRGVFSDHPHRGFQTITYVIDGRLEHSDNAGGYSILDAGDVQYMNAGGAARHAEEAYNDDLIHTLQLWLNLPKQEKFSDTFYQNIRLEDAPLVDIQGGHLRIYSGEFNGVKGPAESVYPFRMAELYLEEGAEYTIPFPGDEFVFSYVLAGSVKAGESEAQMERSGTAVYETPGEGETGVRIKAASRMRMLFYSGKPIQEPVAAGGPFVMNTEEELEQAMMDYRQGKFGPSSQ</sequence>
<dbReference type="InterPro" id="IPR008778">
    <property type="entry name" value="Pirin_C_dom"/>
</dbReference>
<dbReference type="SUPFAM" id="SSF51182">
    <property type="entry name" value="RmlC-like cupins"/>
    <property type="match status" value="1"/>
</dbReference>
<dbReference type="InterPro" id="IPR003829">
    <property type="entry name" value="Pirin_N_dom"/>
</dbReference>
<dbReference type="PIRSF" id="PIRSF006232">
    <property type="entry name" value="Pirin"/>
    <property type="match status" value="1"/>
</dbReference>
<evidence type="ECO:0000256" key="2">
    <source>
        <dbReference type="RuleBase" id="RU003457"/>
    </source>
</evidence>
<feature type="domain" description="Pirin C-terminal" evidence="4">
    <location>
        <begin position="170"/>
        <end position="275"/>
    </location>
</feature>
<evidence type="ECO:0000313" key="6">
    <source>
        <dbReference type="Proteomes" id="UP001595896"/>
    </source>
</evidence>
<evidence type="ECO:0000259" key="3">
    <source>
        <dbReference type="Pfam" id="PF02678"/>
    </source>
</evidence>
<gene>
    <name evidence="5" type="ORF">ACFO4L_00815</name>
</gene>
<evidence type="ECO:0000259" key="4">
    <source>
        <dbReference type="Pfam" id="PF05726"/>
    </source>
</evidence>
<proteinExistence type="inferred from homology"/>
<dbReference type="InterPro" id="IPR014710">
    <property type="entry name" value="RmlC-like_jellyroll"/>
</dbReference>
<dbReference type="InterPro" id="IPR011051">
    <property type="entry name" value="RmlC_Cupin_sf"/>
</dbReference>
<comment type="similarity">
    <text evidence="1 2">Belongs to the pirin family.</text>
</comment>
<dbReference type="Gene3D" id="2.60.120.10">
    <property type="entry name" value="Jelly Rolls"/>
    <property type="match status" value="2"/>
</dbReference>
<dbReference type="InterPro" id="IPR012093">
    <property type="entry name" value="Pirin"/>
</dbReference>
<dbReference type="Pfam" id="PF02678">
    <property type="entry name" value="Pirin"/>
    <property type="match status" value="1"/>
</dbReference>
<dbReference type="PANTHER" id="PTHR13903:SF8">
    <property type="entry name" value="PIRIN"/>
    <property type="match status" value="1"/>
</dbReference>
<evidence type="ECO:0000256" key="1">
    <source>
        <dbReference type="ARBA" id="ARBA00008416"/>
    </source>
</evidence>
<name>A0ABV9NQI2_9BACI</name>
<protein>
    <submittedName>
        <fullName evidence="5">Pirin family protein</fullName>
    </submittedName>
</protein>
<comment type="caution">
    <text evidence="5">The sequence shown here is derived from an EMBL/GenBank/DDBJ whole genome shotgun (WGS) entry which is preliminary data.</text>
</comment>
<reference evidence="6" key="1">
    <citation type="journal article" date="2019" name="Int. J. Syst. Evol. Microbiol.">
        <title>The Global Catalogue of Microorganisms (GCM) 10K type strain sequencing project: providing services to taxonomists for standard genome sequencing and annotation.</title>
        <authorList>
            <consortium name="The Broad Institute Genomics Platform"/>
            <consortium name="The Broad Institute Genome Sequencing Center for Infectious Disease"/>
            <person name="Wu L."/>
            <person name="Ma J."/>
        </authorList>
    </citation>
    <scope>NUCLEOTIDE SEQUENCE [LARGE SCALE GENOMIC DNA]</scope>
    <source>
        <strain evidence="6">JCM 12165</strain>
    </source>
</reference>
<keyword evidence="6" id="KW-1185">Reference proteome</keyword>
<dbReference type="Proteomes" id="UP001595896">
    <property type="component" value="Unassembled WGS sequence"/>
</dbReference>
<dbReference type="Pfam" id="PF05726">
    <property type="entry name" value="Pirin_C"/>
    <property type="match status" value="1"/>
</dbReference>
<organism evidence="5 6">
    <name type="scientific">Bacillus daqingensis</name>
    <dbReference type="NCBI Taxonomy" id="872396"/>
    <lineage>
        <taxon>Bacteria</taxon>
        <taxon>Bacillati</taxon>
        <taxon>Bacillota</taxon>
        <taxon>Bacilli</taxon>
        <taxon>Bacillales</taxon>
        <taxon>Bacillaceae</taxon>
        <taxon>Bacillus</taxon>
    </lineage>
</organism>
<dbReference type="EMBL" id="JBHSGK010000001">
    <property type="protein sequence ID" value="MFC4735111.1"/>
    <property type="molecule type" value="Genomic_DNA"/>
</dbReference>